<sequence>MLIRSRFSGVSSSSRRKNVDPNYVPELDCLPALGENFDETSEPNLDLSVEHDPEASGDVGIGTGPSTQSSSISNKSRTKRSKVCEFFYLQIKPNNNSERPEYVAICKIYKINIHTNKVVPMVGLVHLRST</sequence>
<keyword evidence="3" id="KW-1185">Reference proteome</keyword>
<organism evidence="2 3">
    <name type="scientific">Apostasia shenzhenica</name>
    <dbReference type="NCBI Taxonomy" id="1088818"/>
    <lineage>
        <taxon>Eukaryota</taxon>
        <taxon>Viridiplantae</taxon>
        <taxon>Streptophyta</taxon>
        <taxon>Embryophyta</taxon>
        <taxon>Tracheophyta</taxon>
        <taxon>Spermatophyta</taxon>
        <taxon>Magnoliopsida</taxon>
        <taxon>Liliopsida</taxon>
        <taxon>Asparagales</taxon>
        <taxon>Orchidaceae</taxon>
        <taxon>Apostasioideae</taxon>
        <taxon>Apostasia</taxon>
    </lineage>
</organism>
<dbReference type="Proteomes" id="UP000236161">
    <property type="component" value="Unassembled WGS sequence"/>
</dbReference>
<evidence type="ECO:0000256" key="1">
    <source>
        <dbReference type="SAM" id="MobiDB-lite"/>
    </source>
</evidence>
<dbReference type="EMBL" id="KZ451935">
    <property type="protein sequence ID" value="PKA60859.1"/>
    <property type="molecule type" value="Genomic_DNA"/>
</dbReference>
<evidence type="ECO:0000313" key="3">
    <source>
        <dbReference type="Proteomes" id="UP000236161"/>
    </source>
</evidence>
<feature type="compositionally biased region" description="Polar residues" evidence="1">
    <location>
        <begin position="64"/>
        <end position="75"/>
    </location>
</feature>
<reference evidence="2 3" key="1">
    <citation type="journal article" date="2017" name="Nature">
        <title>The Apostasia genome and the evolution of orchids.</title>
        <authorList>
            <person name="Zhang G.Q."/>
            <person name="Liu K.W."/>
            <person name="Li Z."/>
            <person name="Lohaus R."/>
            <person name="Hsiao Y.Y."/>
            <person name="Niu S.C."/>
            <person name="Wang J.Y."/>
            <person name="Lin Y.C."/>
            <person name="Xu Q."/>
            <person name="Chen L.J."/>
            <person name="Yoshida K."/>
            <person name="Fujiwara S."/>
            <person name="Wang Z.W."/>
            <person name="Zhang Y.Q."/>
            <person name="Mitsuda N."/>
            <person name="Wang M."/>
            <person name="Liu G.H."/>
            <person name="Pecoraro L."/>
            <person name="Huang H.X."/>
            <person name="Xiao X.J."/>
            <person name="Lin M."/>
            <person name="Wu X.Y."/>
            <person name="Wu W.L."/>
            <person name="Chen Y.Y."/>
            <person name="Chang S.B."/>
            <person name="Sakamoto S."/>
            <person name="Ohme-Takagi M."/>
            <person name="Yagi M."/>
            <person name="Zeng S.J."/>
            <person name="Shen C.Y."/>
            <person name="Yeh C.M."/>
            <person name="Luo Y.B."/>
            <person name="Tsai W.C."/>
            <person name="Van de Peer Y."/>
            <person name="Liu Z.J."/>
        </authorList>
    </citation>
    <scope>NUCLEOTIDE SEQUENCE [LARGE SCALE GENOMIC DNA]</scope>
    <source>
        <strain evidence="3">cv. Shenzhen</strain>
        <tissue evidence="2">Stem</tissue>
    </source>
</reference>
<gene>
    <name evidence="2" type="ORF">AXF42_Ash006494</name>
</gene>
<accession>A0A2I0AZA4</accession>
<name>A0A2I0AZA4_9ASPA</name>
<feature type="region of interest" description="Disordered" evidence="1">
    <location>
        <begin position="34"/>
        <end position="80"/>
    </location>
</feature>
<dbReference type="AlphaFoldDB" id="A0A2I0AZA4"/>
<evidence type="ECO:0000313" key="2">
    <source>
        <dbReference type="EMBL" id="PKA60859.1"/>
    </source>
</evidence>
<protein>
    <submittedName>
        <fullName evidence="2">Uncharacterized protein</fullName>
    </submittedName>
</protein>
<proteinExistence type="predicted"/>